<evidence type="ECO:0000313" key="3">
    <source>
        <dbReference type="Proteomes" id="UP000190056"/>
    </source>
</evidence>
<evidence type="ECO:0000256" key="1">
    <source>
        <dbReference type="SAM" id="MobiDB-lite"/>
    </source>
</evidence>
<protein>
    <submittedName>
        <fullName evidence="2">Uncharacterized protein</fullName>
    </submittedName>
</protein>
<name>A0A9Q5WAJ5_9CYAN</name>
<proteinExistence type="predicted"/>
<gene>
    <name evidence="2" type="ORF">CENA302_03085</name>
</gene>
<feature type="region of interest" description="Disordered" evidence="1">
    <location>
        <begin position="51"/>
        <end position="74"/>
    </location>
</feature>
<reference evidence="2 3" key="1">
    <citation type="submission" date="2017-01" db="EMBL/GenBank/DDBJ databases">
        <authorList>
            <person name="Abreu V.A."/>
            <person name="Popin R.V."/>
            <person name="Rigonato J."/>
            <person name="Andreote A.P."/>
            <person name="Schaker P.C."/>
            <person name="Hoff-Risseti C."/>
            <person name="Alvarenga D.O."/>
            <person name="Varani A.M."/>
            <person name="Fiore M.F."/>
        </authorList>
    </citation>
    <scope>NUCLEOTIDE SEQUENCE [LARGE SCALE GENOMIC DNA]</scope>
    <source>
        <strain evidence="2 3">CENA302</strain>
    </source>
</reference>
<dbReference type="Proteomes" id="UP000190056">
    <property type="component" value="Unassembled WGS sequence"/>
</dbReference>
<sequence>MLGRKEKTINLMGVNRARAFTMLYINGIHNINILQITFNLKAPLKKGGWGGSNAIKHSHRKNTLLPREKLSDLA</sequence>
<evidence type="ECO:0000313" key="2">
    <source>
        <dbReference type="EMBL" id="OPH10649.1"/>
    </source>
</evidence>
<comment type="caution">
    <text evidence="2">The sequence shown here is derived from an EMBL/GenBank/DDBJ whole genome shotgun (WGS) entry which is preliminary data.</text>
</comment>
<dbReference type="AlphaFoldDB" id="A0A9Q5WAJ5"/>
<organism evidence="2 3">
    <name type="scientific">Cylindrospermopsis raciborskii CENA302</name>
    <dbReference type="NCBI Taxonomy" id="1170768"/>
    <lineage>
        <taxon>Bacteria</taxon>
        <taxon>Bacillati</taxon>
        <taxon>Cyanobacteriota</taxon>
        <taxon>Cyanophyceae</taxon>
        <taxon>Nostocales</taxon>
        <taxon>Aphanizomenonaceae</taxon>
        <taxon>Cylindrospermopsis</taxon>
    </lineage>
</organism>
<accession>A0A9Q5WAJ5</accession>
<dbReference type="EMBL" id="MTPU01000017">
    <property type="protein sequence ID" value="OPH10649.1"/>
    <property type="molecule type" value="Genomic_DNA"/>
</dbReference>